<dbReference type="Proteomes" id="UP000198859">
    <property type="component" value="Chromosome I"/>
</dbReference>
<evidence type="ECO:0000313" key="4">
    <source>
        <dbReference type="Proteomes" id="UP000198859"/>
    </source>
</evidence>
<dbReference type="InterPro" id="IPR019692">
    <property type="entry name" value="CFP-6_PH"/>
</dbReference>
<dbReference type="EMBL" id="LT629757">
    <property type="protein sequence ID" value="SDS13039.1"/>
    <property type="molecule type" value="Genomic_DNA"/>
</dbReference>
<keyword evidence="1" id="KW-1133">Transmembrane helix</keyword>
<protein>
    <submittedName>
        <fullName evidence="3">PH domain-containing protein</fullName>
    </submittedName>
</protein>
<dbReference type="STRING" id="642780.SAMN04488570_1197"/>
<feature type="domain" description="Low molecular weight protein antigen 6 PH" evidence="2">
    <location>
        <begin position="77"/>
        <end position="146"/>
    </location>
</feature>
<dbReference type="Pfam" id="PF10756">
    <property type="entry name" value="bPH_6"/>
    <property type="match status" value="1"/>
</dbReference>
<gene>
    <name evidence="3" type="ORF">SAMN04488570_1197</name>
</gene>
<evidence type="ECO:0000256" key="1">
    <source>
        <dbReference type="SAM" id="Phobius"/>
    </source>
</evidence>
<proteinExistence type="predicted"/>
<sequence length="156" mass="16808">MPAASEAAGTSPELPRTWRPLGARIAVYVFGGMLVAMLVAVWFALGAEVRASFTIFQRLTLVVLGVMLFACYHALVRSRVVATEAGLVVVNGYRTHRYEWSQVIAVQLGRGAPWGTLDLSDGETVSMIAIQGSDGDRARRAVRELRVLVAAHTPAA</sequence>
<organism evidence="3 4">
    <name type="scientific">Nocardioides scoriae</name>
    <dbReference type="NCBI Taxonomy" id="642780"/>
    <lineage>
        <taxon>Bacteria</taxon>
        <taxon>Bacillati</taxon>
        <taxon>Actinomycetota</taxon>
        <taxon>Actinomycetes</taxon>
        <taxon>Propionibacteriales</taxon>
        <taxon>Nocardioidaceae</taxon>
        <taxon>Nocardioides</taxon>
    </lineage>
</organism>
<evidence type="ECO:0000259" key="2">
    <source>
        <dbReference type="Pfam" id="PF10756"/>
    </source>
</evidence>
<keyword evidence="1" id="KW-0472">Membrane</keyword>
<dbReference type="AlphaFoldDB" id="A0A1H1PQK1"/>
<reference evidence="4" key="1">
    <citation type="submission" date="2016-10" db="EMBL/GenBank/DDBJ databases">
        <authorList>
            <person name="Varghese N."/>
            <person name="Submissions S."/>
        </authorList>
    </citation>
    <scope>NUCLEOTIDE SEQUENCE [LARGE SCALE GENOMIC DNA]</scope>
    <source>
        <strain evidence="4">DSM 22127</strain>
    </source>
</reference>
<feature type="transmembrane region" description="Helical" evidence="1">
    <location>
        <begin position="55"/>
        <end position="75"/>
    </location>
</feature>
<name>A0A1H1PQK1_9ACTN</name>
<feature type="transmembrane region" description="Helical" evidence="1">
    <location>
        <begin position="25"/>
        <end position="43"/>
    </location>
</feature>
<dbReference type="OrthoDB" id="3824918at2"/>
<dbReference type="RefSeq" id="WP_091727203.1">
    <property type="nucleotide sequence ID" value="NZ_LT629757.1"/>
</dbReference>
<keyword evidence="1" id="KW-0812">Transmembrane</keyword>
<evidence type="ECO:0000313" key="3">
    <source>
        <dbReference type="EMBL" id="SDS13039.1"/>
    </source>
</evidence>
<accession>A0A1H1PQK1</accession>
<keyword evidence="4" id="KW-1185">Reference proteome</keyword>